<proteinExistence type="predicted"/>
<feature type="region of interest" description="Disordered" evidence="1">
    <location>
        <begin position="1"/>
        <end position="50"/>
    </location>
</feature>
<dbReference type="Proteomes" id="UP000824890">
    <property type="component" value="Unassembled WGS sequence"/>
</dbReference>
<keyword evidence="3" id="KW-1185">Reference proteome</keyword>
<accession>A0ABQ8DI56</accession>
<dbReference type="EMBL" id="JAGKQM010000004">
    <property type="protein sequence ID" value="KAH0929067.1"/>
    <property type="molecule type" value="Genomic_DNA"/>
</dbReference>
<evidence type="ECO:0000313" key="2">
    <source>
        <dbReference type="EMBL" id="KAH0929067.1"/>
    </source>
</evidence>
<comment type="caution">
    <text evidence="2">The sequence shown here is derived from an EMBL/GenBank/DDBJ whole genome shotgun (WGS) entry which is preliminary data.</text>
</comment>
<gene>
    <name evidence="2" type="ORF">HID58_014794</name>
</gene>
<name>A0ABQ8DI56_BRANA</name>
<organism evidence="2 3">
    <name type="scientific">Brassica napus</name>
    <name type="common">Rape</name>
    <dbReference type="NCBI Taxonomy" id="3708"/>
    <lineage>
        <taxon>Eukaryota</taxon>
        <taxon>Viridiplantae</taxon>
        <taxon>Streptophyta</taxon>
        <taxon>Embryophyta</taxon>
        <taxon>Tracheophyta</taxon>
        <taxon>Spermatophyta</taxon>
        <taxon>Magnoliopsida</taxon>
        <taxon>eudicotyledons</taxon>
        <taxon>Gunneridae</taxon>
        <taxon>Pentapetalae</taxon>
        <taxon>rosids</taxon>
        <taxon>malvids</taxon>
        <taxon>Brassicales</taxon>
        <taxon>Brassicaceae</taxon>
        <taxon>Brassiceae</taxon>
        <taxon>Brassica</taxon>
    </lineage>
</organism>
<evidence type="ECO:0000256" key="1">
    <source>
        <dbReference type="SAM" id="MobiDB-lite"/>
    </source>
</evidence>
<reference evidence="2 3" key="1">
    <citation type="submission" date="2021-05" db="EMBL/GenBank/DDBJ databases">
        <title>Genome Assembly of Synthetic Allotetraploid Brassica napus Reveals Homoeologous Exchanges between Subgenomes.</title>
        <authorList>
            <person name="Davis J.T."/>
        </authorList>
    </citation>
    <scope>NUCLEOTIDE SEQUENCE [LARGE SCALE GENOMIC DNA]</scope>
    <source>
        <strain evidence="3">cv. Da-Ae</strain>
        <tissue evidence="2">Seedling</tissue>
    </source>
</reference>
<sequence length="180" mass="19969">MVPEISTPPSGSCGAAIAKDDSPQTLARRPPCRRPRLQNSEDDCDSPPYLKKAKPIAGSASQKDIQYLSTEGVISAPALLCPLASYKLQYLAIVESRTEHLLEVINSRDDVLGTLMRRYFLCPLEVLKNVQEAVRDMMILSSMVYHRLSHSRCSMRLVSTEEEGYNSCYHFSGQGCGSRV</sequence>
<protein>
    <submittedName>
        <fullName evidence="2">Uncharacterized protein</fullName>
    </submittedName>
</protein>
<evidence type="ECO:0000313" key="3">
    <source>
        <dbReference type="Proteomes" id="UP000824890"/>
    </source>
</evidence>